<feature type="region of interest" description="Disordered" evidence="6">
    <location>
        <begin position="38"/>
        <end position="71"/>
    </location>
</feature>
<accession>A0A914CXL2</accession>
<keyword evidence="8" id="KW-1185">Reference proteome</keyword>
<dbReference type="GO" id="GO:0000978">
    <property type="term" value="F:RNA polymerase II cis-regulatory region sequence-specific DNA binding"/>
    <property type="evidence" value="ECO:0007669"/>
    <property type="project" value="TreeGrafter"/>
</dbReference>
<feature type="compositionally biased region" description="Low complexity" evidence="6">
    <location>
        <begin position="49"/>
        <end position="62"/>
    </location>
</feature>
<keyword evidence="2" id="KW-0805">Transcription regulation</keyword>
<dbReference type="AlphaFoldDB" id="A0A914CXL2"/>
<dbReference type="GO" id="GO:0000981">
    <property type="term" value="F:DNA-binding transcription factor activity, RNA polymerase II-specific"/>
    <property type="evidence" value="ECO:0007669"/>
    <property type="project" value="TreeGrafter"/>
</dbReference>
<proteinExistence type="predicted"/>
<feature type="domain" description="RFX-type winged-helix" evidence="7">
    <location>
        <begin position="189"/>
        <end position="264"/>
    </location>
</feature>
<feature type="compositionally biased region" description="Polar residues" evidence="6">
    <location>
        <begin position="326"/>
        <end position="345"/>
    </location>
</feature>
<dbReference type="InterPro" id="IPR036388">
    <property type="entry name" value="WH-like_DNA-bd_sf"/>
</dbReference>
<comment type="subcellular location">
    <subcellularLocation>
        <location evidence="1">Nucleus</location>
    </subcellularLocation>
</comment>
<dbReference type="SUPFAM" id="SSF46785">
    <property type="entry name" value="Winged helix' DNA-binding domain"/>
    <property type="match status" value="1"/>
</dbReference>
<dbReference type="InterPro" id="IPR057321">
    <property type="entry name" value="RFX1-4/6/8-like_BCD"/>
</dbReference>
<feature type="region of interest" description="Disordered" evidence="6">
    <location>
        <begin position="725"/>
        <end position="752"/>
    </location>
</feature>
<dbReference type="InterPro" id="IPR036390">
    <property type="entry name" value="WH_DNA-bd_sf"/>
</dbReference>
<reference evidence="9" key="1">
    <citation type="submission" date="2022-11" db="UniProtKB">
        <authorList>
            <consortium name="WormBaseParasite"/>
        </authorList>
    </citation>
    <scope>IDENTIFICATION</scope>
</reference>
<sequence length="787" mass="88407">MDHLYHGAAAGSNCSFPGAFGVTTPVAASATRINTNHYGSLESNNQTPGTDLSTSSLLGSTSRPNFTTPHPNHHLPNQYVSAAYAAAANFSIGAAAFLSCASGNGPQGSSVNTGMDTYPLTTHLHHSPHNAYVAYDNSYPAYYQHYQPIQSPTQQGGYILQTQQNSPVSVDDDQGSNALGHTARASPQTLYWLSSNYEPCEGSSLPRCTLYNHYLKHCTQEHIEPVNAASFGKLIRSVFKGLKTRRLGTRGNSKYHYYGIRIKPTSSLLREVSPDECRRMHSGHTIAPPRTTRRHPQRHVEEQSADQNGYLDVKEEGSIHNESRNFSESPGVQSSRKSNSTTYDSSVAPPSENEATPSSNAGNQPPVLGEGRIPSVPLPDLEELKTLLAPLGYTIQHVHKFIEAYTANCVEILENIKQLQFENVEEIWSNFWQSESDDMEGNENNMSARPAGNPMNQRLSQVHVFRLCTIPQIQRFVEYTDLAFYQVIIEILIPDVLSTGMTPTLTNLLRNFAKTLEPSLKKAMQNAPGNILKTKLVSVRLLAQTLKRYTSLNHLAQAARAVFQKEDQIRQMYEDFCRVDLSNVQEQAGWVCLTDPVLVRSIQADFKENLYRQKSLEQWAEWMEAVVDQVLAEYHDKPVTIQAKASKNFLLKWSFYSSMIIRDLTLRSAQSFGSFHLIRLLYDEYMLYLVEMRLAKAANHPALYVMSQNWLEQLEKNEIPNNELAQHQPTSSNAADKPTSTHVTLKRTRSRITSSHNTNQLLRMLRTSQLRPMSHFHYTLCQSRPTN</sequence>
<feature type="compositionally biased region" description="Polar residues" evidence="6">
    <location>
        <begin position="38"/>
        <end position="48"/>
    </location>
</feature>
<keyword evidence="3" id="KW-0238">DNA-binding</keyword>
<evidence type="ECO:0000256" key="5">
    <source>
        <dbReference type="ARBA" id="ARBA00023242"/>
    </source>
</evidence>
<organism evidence="8 9">
    <name type="scientific">Acrobeloides nanus</name>
    <dbReference type="NCBI Taxonomy" id="290746"/>
    <lineage>
        <taxon>Eukaryota</taxon>
        <taxon>Metazoa</taxon>
        <taxon>Ecdysozoa</taxon>
        <taxon>Nematoda</taxon>
        <taxon>Chromadorea</taxon>
        <taxon>Rhabditida</taxon>
        <taxon>Tylenchina</taxon>
        <taxon>Cephalobomorpha</taxon>
        <taxon>Cephaloboidea</taxon>
        <taxon>Cephalobidae</taxon>
        <taxon>Acrobeloides</taxon>
    </lineage>
</organism>
<dbReference type="Proteomes" id="UP000887540">
    <property type="component" value="Unplaced"/>
</dbReference>
<feature type="compositionally biased region" description="Basic and acidic residues" evidence="6">
    <location>
        <begin position="312"/>
        <end position="325"/>
    </location>
</feature>
<dbReference type="Pfam" id="PF02257">
    <property type="entry name" value="RFX_DNA_binding"/>
    <property type="match status" value="1"/>
</dbReference>
<dbReference type="PROSITE" id="PS51526">
    <property type="entry name" value="RFX_DBD"/>
    <property type="match status" value="1"/>
</dbReference>
<keyword evidence="5" id="KW-0539">Nucleus</keyword>
<evidence type="ECO:0000313" key="9">
    <source>
        <dbReference type="WBParaSite" id="ACRNAN_scaffold1598.g29234.t1"/>
    </source>
</evidence>
<evidence type="ECO:0000256" key="2">
    <source>
        <dbReference type="ARBA" id="ARBA00023015"/>
    </source>
</evidence>
<dbReference type="PANTHER" id="PTHR12619">
    <property type="entry name" value="RFX TRANSCRIPTION FACTOR FAMILY"/>
    <property type="match status" value="1"/>
</dbReference>
<dbReference type="InterPro" id="IPR039779">
    <property type="entry name" value="RFX-like"/>
</dbReference>
<dbReference type="WBParaSite" id="ACRNAN_scaffold1598.g29234.t1">
    <property type="protein sequence ID" value="ACRNAN_scaffold1598.g29234.t1"/>
    <property type="gene ID" value="ACRNAN_scaffold1598.g29234"/>
</dbReference>
<dbReference type="Pfam" id="PF25340">
    <property type="entry name" value="BCD_RFX"/>
    <property type="match status" value="1"/>
</dbReference>
<dbReference type="Gene3D" id="1.10.10.10">
    <property type="entry name" value="Winged helix-like DNA-binding domain superfamily/Winged helix DNA-binding domain"/>
    <property type="match status" value="1"/>
</dbReference>
<protein>
    <submittedName>
        <fullName evidence="9">RFX-type winged-helix domain-containing protein</fullName>
    </submittedName>
</protein>
<feature type="compositionally biased region" description="Polar residues" evidence="6">
    <location>
        <begin position="725"/>
        <end position="743"/>
    </location>
</feature>
<dbReference type="FunFam" id="1.10.10.10:FF:000017">
    <property type="entry name" value="transcription factor RFX3 isoform X1"/>
    <property type="match status" value="1"/>
</dbReference>
<evidence type="ECO:0000259" key="7">
    <source>
        <dbReference type="PROSITE" id="PS51526"/>
    </source>
</evidence>
<name>A0A914CXL2_9BILA</name>
<dbReference type="GO" id="GO:0005634">
    <property type="term" value="C:nucleus"/>
    <property type="evidence" value="ECO:0007669"/>
    <property type="project" value="UniProtKB-SubCell"/>
</dbReference>
<feature type="compositionally biased region" description="Polar residues" evidence="6">
    <location>
        <begin position="353"/>
        <end position="363"/>
    </location>
</feature>
<dbReference type="InterPro" id="IPR003150">
    <property type="entry name" value="DNA-bd_RFX"/>
</dbReference>
<keyword evidence="4" id="KW-0804">Transcription</keyword>
<evidence type="ECO:0000256" key="1">
    <source>
        <dbReference type="ARBA" id="ARBA00004123"/>
    </source>
</evidence>
<feature type="region of interest" description="Disordered" evidence="6">
    <location>
        <begin position="275"/>
        <end position="374"/>
    </location>
</feature>
<evidence type="ECO:0000256" key="3">
    <source>
        <dbReference type="ARBA" id="ARBA00023125"/>
    </source>
</evidence>
<evidence type="ECO:0000256" key="4">
    <source>
        <dbReference type="ARBA" id="ARBA00023163"/>
    </source>
</evidence>
<evidence type="ECO:0000256" key="6">
    <source>
        <dbReference type="SAM" id="MobiDB-lite"/>
    </source>
</evidence>
<evidence type="ECO:0000313" key="8">
    <source>
        <dbReference type="Proteomes" id="UP000887540"/>
    </source>
</evidence>
<dbReference type="PANTHER" id="PTHR12619:SF33">
    <property type="entry name" value="RFX, ISOFORM H"/>
    <property type="match status" value="1"/>
</dbReference>